<keyword evidence="2" id="KW-1133">Transmembrane helix</keyword>
<sequence length="161" mass="18157">MPSPANRNSLPFEPKKSKNKKVNDKNLSQPKETQRNQTESKVAKSNKGGNSLQGIPEVVSKRMVRRMAVFSGIPTAMGIFSFFAFYAIVSQEWFKIPNTAVLLVSMGLFGLGVLGLSYGILSTSWDEERVGSWWGWSEFVLNFGRFTSAWRNNRQKSLNEE</sequence>
<dbReference type="AlphaFoldDB" id="A0A844GT36"/>
<keyword evidence="2" id="KW-0472">Membrane</keyword>
<dbReference type="Pfam" id="PF11947">
    <property type="entry name" value="DUF3464"/>
    <property type="match status" value="1"/>
</dbReference>
<feature type="transmembrane region" description="Helical" evidence="2">
    <location>
        <begin position="100"/>
        <end position="121"/>
    </location>
</feature>
<dbReference type="PANTHER" id="PTHR34575">
    <property type="entry name" value="PROTEIN PAM68, CHLOROPLASTIC"/>
    <property type="match status" value="1"/>
</dbReference>
<comment type="caution">
    <text evidence="3">The sequence shown here is derived from an EMBL/GenBank/DDBJ whole genome shotgun (WGS) entry which is preliminary data.</text>
</comment>
<dbReference type="EMBL" id="WMIA01000015">
    <property type="protein sequence ID" value="MTF39657.1"/>
    <property type="molecule type" value="Genomic_DNA"/>
</dbReference>
<name>A0A844GT36_9CHRO</name>
<dbReference type="RefSeq" id="WP_015220317.1">
    <property type="nucleotide sequence ID" value="NZ_WMIA01000015.1"/>
</dbReference>
<dbReference type="PANTHER" id="PTHR34575:SF1">
    <property type="entry name" value="PROTEIN PAM68, CHLOROPLASTIC"/>
    <property type="match status" value="1"/>
</dbReference>
<dbReference type="InterPro" id="IPR021855">
    <property type="entry name" value="PAM68-like"/>
</dbReference>
<evidence type="ECO:0000313" key="3">
    <source>
        <dbReference type="EMBL" id="MTF39657.1"/>
    </source>
</evidence>
<organism evidence="3 4">
    <name type="scientific">Cyanobacterium aponinum 0216</name>
    <dbReference type="NCBI Taxonomy" id="2676140"/>
    <lineage>
        <taxon>Bacteria</taxon>
        <taxon>Bacillati</taxon>
        <taxon>Cyanobacteriota</taxon>
        <taxon>Cyanophyceae</taxon>
        <taxon>Oscillatoriophycideae</taxon>
        <taxon>Chroococcales</taxon>
        <taxon>Geminocystaceae</taxon>
        <taxon>Cyanobacterium</taxon>
    </lineage>
</organism>
<reference evidence="3 4" key="1">
    <citation type="submission" date="2019-11" db="EMBL/GenBank/DDBJ databases">
        <title>Isolation of a new High Light Tolerant Cyanobacteria.</title>
        <authorList>
            <person name="Dobson Z."/>
            <person name="Vaughn N."/>
            <person name="Vaughn M."/>
            <person name="Fromme P."/>
            <person name="Mazor Y."/>
        </authorList>
    </citation>
    <scope>NUCLEOTIDE SEQUENCE [LARGE SCALE GENOMIC DNA]</scope>
    <source>
        <strain evidence="3 4">0216</strain>
    </source>
</reference>
<feature type="transmembrane region" description="Helical" evidence="2">
    <location>
        <begin position="67"/>
        <end position="88"/>
    </location>
</feature>
<evidence type="ECO:0000313" key="4">
    <source>
        <dbReference type="Proteomes" id="UP000437131"/>
    </source>
</evidence>
<proteinExistence type="predicted"/>
<protein>
    <submittedName>
        <fullName evidence="3">DUF3464 family protein</fullName>
    </submittedName>
</protein>
<gene>
    <name evidence="3" type="ORF">GGC33_12060</name>
</gene>
<feature type="compositionally biased region" description="Polar residues" evidence="1">
    <location>
        <begin position="27"/>
        <end position="40"/>
    </location>
</feature>
<evidence type="ECO:0000256" key="1">
    <source>
        <dbReference type="SAM" id="MobiDB-lite"/>
    </source>
</evidence>
<dbReference type="Proteomes" id="UP000437131">
    <property type="component" value="Unassembled WGS sequence"/>
</dbReference>
<evidence type="ECO:0000256" key="2">
    <source>
        <dbReference type="SAM" id="Phobius"/>
    </source>
</evidence>
<feature type="compositionally biased region" description="Basic and acidic residues" evidence="1">
    <location>
        <begin position="13"/>
        <end position="24"/>
    </location>
</feature>
<accession>A0A844GT36</accession>
<feature type="region of interest" description="Disordered" evidence="1">
    <location>
        <begin position="1"/>
        <end position="53"/>
    </location>
</feature>
<keyword evidence="2" id="KW-0812">Transmembrane</keyword>